<gene>
    <name evidence="1" type="ORF">LCGC14_2075260</name>
</gene>
<proteinExistence type="predicted"/>
<protein>
    <submittedName>
        <fullName evidence="1">Uncharacterized protein</fullName>
    </submittedName>
</protein>
<name>A0A0F9GVJ3_9ZZZZ</name>
<dbReference type="AlphaFoldDB" id="A0A0F9GVJ3"/>
<evidence type="ECO:0000313" key="1">
    <source>
        <dbReference type="EMBL" id="KKL73405.1"/>
    </source>
</evidence>
<organism evidence="1">
    <name type="scientific">marine sediment metagenome</name>
    <dbReference type="NCBI Taxonomy" id="412755"/>
    <lineage>
        <taxon>unclassified sequences</taxon>
        <taxon>metagenomes</taxon>
        <taxon>ecological metagenomes</taxon>
    </lineage>
</organism>
<accession>A0A0F9GVJ3</accession>
<reference evidence="1" key="1">
    <citation type="journal article" date="2015" name="Nature">
        <title>Complex archaea that bridge the gap between prokaryotes and eukaryotes.</title>
        <authorList>
            <person name="Spang A."/>
            <person name="Saw J.H."/>
            <person name="Jorgensen S.L."/>
            <person name="Zaremba-Niedzwiedzka K."/>
            <person name="Martijn J."/>
            <person name="Lind A.E."/>
            <person name="van Eijk R."/>
            <person name="Schleper C."/>
            <person name="Guy L."/>
            <person name="Ettema T.J."/>
        </authorList>
    </citation>
    <scope>NUCLEOTIDE SEQUENCE</scope>
</reference>
<sequence length="79" mass="9294">MKVFQYEDKEKKGEKAMAVDVDSMLQGMQDLEESYGVTQEKILDNWYELKRQLREVLVAQLQAEQAEAEKVEKDKEPKK</sequence>
<comment type="caution">
    <text evidence="1">The sequence shown here is derived from an EMBL/GenBank/DDBJ whole genome shotgun (WGS) entry which is preliminary data.</text>
</comment>
<dbReference type="EMBL" id="LAZR01024969">
    <property type="protein sequence ID" value="KKL73405.1"/>
    <property type="molecule type" value="Genomic_DNA"/>
</dbReference>